<dbReference type="AlphaFoldDB" id="A0A084STI1"/>
<gene>
    <name evidence="1" type="ORF">Q664_19385</name>
</gene>
<evidence type="ECO:0000313" key="2">
    <source>
        <dbReference type="Proteomes" id="UP000028547"/>
    </source>
</evidence>
<comment type="caution">
    <text evidence="1">The sequence shown here is derived from an EMBL/GenBank/DDBJ whole genome shotgun (WGS) entry which is preliminary data.</text>
</comment>
<dbReference type="Proteomes" id="UP000028547">
    <property type="component" value="Unassembled WGS sequence"/>
</dbReference>
<accession>A0A084STI1</accession>
<protein>
    <submittedName>
        <fullName evidence="1">Uncharacterized protein</fullName>
    </submittedName>
</protein>
<evidence type="ECO:0000313" key="1">
    <source>
        <dbReference type="EMBL" id="KFA91766.1"/>
    </source>
</evidence>
<reference evidence="1 2" key="1">
    <citation type="submission" date="2014-07" db="EMBL/GenBank/DDBJ databases">
        <title>Draft Genome Sequence of Gephyronic Acid Producer, Cystobacter violaceus Strain Cb vi76.</title>
        <authorList>
            <person name="Stevens D.C."/>
            <person name="Young J."/>
            <person name="Carmichael R."/>
            <person name="Tan J."/>
            <person name="Taylor R.E."/>
        </authorList>
    </citation>
    <scope>NUCLEOTIDE SEQUENCE [LARGE SCALE GENOMIC DNA]</scope>
    <source>
        <strain evidence="1 2">Cb vi76</strain>
    </source>
</reference>
<name>A0A084STI1_9BACT</name>
<dbReference type="EMBL" id="JPMI01000129">
    <property type="protein sequence ID" value="KFA91766.1"/>
    <property type="molecule type" value="Genomic_DNA"/>
</dbReference>
<organism evidence="1 2">
    <name type="scientific">Archangium violaceum Cb vi76</name>
    <dbReference type="NCBI Taxonomy" id="1406225"/>
    <lineage>
        <taxon>Bacteria</taxon>
        <taxon>Pseudomonadati</taxon>
        <taxon>Myxococcota</taxon>
        <taxon>Myxococcia</taxon>
        <taxon>Myxococcales</taxon>
        <taxon>Cystobacterineae</taxon>
        <taxon>Archangiaceae</taxon>
        <taxon>Archangium</taxon>
    </lineage>
</organism>
<sequence>MLIALATTILAGEEDDAPYKVHDTLTLENLGLIHERFVLAPPMEALTLEAALLHVVPVTEDELQHAIENGTPSLLEKMKLTKRGKPFGWGRGPKESVLRRGGFFGLFN</sequence>
<proteinExistence type="predicted"/>